<evidence type="ECO:0000259" key="1">
    <source>
        <dbReference type="PROSITE" id="PS51352"/>
    </source>
</evidence>
<feature type="domain" description="Thioredoxin" evidence="1">
    <location>
        <begin position="768"/>
        <end position="909"/>
    </location>
</feature>
<organism evidence="2 3">
    <name type="scientific">Novipirellula rosea</name>
    <dbReference type="NCBI Taxonomy" id="1031540"/>
    <lineage>
        <taxon>Bacteria</taxon>
        <taxon>Pseudomonadati</taxon>
        <taxon>Planctomycetota</taxon>
        <taxon>Planctomycetia</taxon>
        <taxon>Pirellulales</taxon>
        <taxon>Pirellulaceae</taxon>
        <taxon>Novipirellula</taxon>
    </lineage>
</organism>
<reference evidence="3" key="1">
    <citation type="journal article" date="2019" name="Int. J. Syst. Evol. Microbiol.">
        <title>The Global Catalogue of Microorganisms (GCM) 10K type strain sequencing project: providing services to taxonomists for standard genome sequencing and annotation.</title>
        <authorList>
            <consortium name="The Broad Institute Genomics Platform"/>
            <consortium name="The Broad Institute Genome Sequencing Center for Infectious Disease"/>
            <person name="Wu L."/>
            <person name="Ma J."/>
        </authorList>
    </citation>
    <scope>NUCLEOTIDE SEQUENCE [LARGE SCALE GENOMIC DNA]</scope>
    <source>
        <strain evidence="3">JCM 17759</strain>
    </source>
</reference>
<dbReference type="Pfam" id="PF00578">
    <property type="entry name" value="AhpC-TSA"/>
    <property type="match status" value="1"/>
</dbReference>
<sequence length="909" mass="103475">MNFFQLAMETVFFYHPAVWWVSHRMRTEREECCDEIAANMTGDRIGYAKLLVWLEETRQQSSKQTLAMSADGGSLLGRVRRLVSTPAEASGTGSGVIVAWVIFVLTIGSVLAINAASSLAQQPVAPDDDRLAVQVVDDISVKMIAVLPQQATAEEAWRPNGELFEELPYFPKVTDDSPAKPIPGIDYVFKFEGLAVHQNPTYATEGLKGWRHPSDDGFVRIETQPSTESTSTTIEVGIPDKEWGPWVSVSIDGEIIAPVTVPPRLQNAHRIKRVHDALARGDRTLLIWAYNRVERPIATFDLVAVDKDGKRLQTYGRTLWEGEDGVTRSAEVFDHPIDQIDHFEYRLRPYRYWVTFDNVSLKPGQQTNFKTSVETVPFPPAGDLVASLSPPADPKSQSLGEQVHRQLTEISKLNSALISTQSFTSDYGDPKGLIGLKNERSLDHLRETLSKRDFDKSLSTANHTWAWNNNEVVSTERHKYVYEGEPYDQTSEHTWNGKRGWWRDSNGSFGRYRTFADAFANHYFKPSQFLHLGDHRFAWVERGKEPSFFLSSTIPVQYANYQSLPAEDFGGERCHVIRSIPREEQFWISQKTGRLRGCLKFISQGRFTWLHEMESTRKLAGRSFDSREEFGQWFDEALTDEQRYRLHCEFLYLHQANQHPKDLIEFSDYREVASGIEMPMTEWWSSWMHEGRQYKYNINQTVVREVKVAPDLQPLVDKALPKKGDAVNDWRFATFVKYVFDPEMAESEIHAMVDKAMQEQASNKEQLDRILKPLKEMVGKPAAKLDGQWITVEKLPDSRQEKPMLFHFWATWCGPCKNDIPMLNKMQENGWAIVGVHAPGSETDEIKMAIDDSGIEYPVLLGSETEGVGSQSDKITGYPVNMFPCCVLVDKDGKVQAVGSLRDVLKPDR</sequence>
<keyword evidence="3" id="KW-1185">Reference proteome</keyword>
<protein>
    <recommendedName>
        <fullName evidence="1">Thioredoxin domain-containing protein</fullName>
    </recommendedName>
</protein>
<proteinExistence type="predicted"/>
<dbReference type="PANTHER" id="PTHR42852:SF17">
    <property type="entry name" value="THIOREDOXIN-LIKE PROTEIN HI_1115"/>
    <property type="match status" value="1"/>
</dbReference>
<name>A0ABP8MHG8_9BACT</name>
<dbReference type="PROSITE" id="PS51352">
    <property type="entry name" value="THIOREDOXIN_2"/>
    <property type="match status" value="1"/>
</dbReference>
<dbReference type="PANTHER" id="PTHR42852">
    <property type="entry name" value="THIOL:DISULFIDE INTERCHANGE PROTEIN DSBE"/>
    <property type="match status" value="1"/>
</dbReference>
<dbReference type="EMBL" id="BAABGA010000017">
    <property type="protein sequence ID" value="GAA4449045.1"/>
    <property type="molecule type" value="Genomic_DNA"/>
</dbReference>
<dbReference type="CDD" id="cd07341">
    <property type="entry name" value="M56_BlaR1_MecR1_like"/>
    <property type="match status" value="1"/>
</dbReference>
<accession>A0ABP8MHG8</accession>
<dbReference type="SUPFAM" id="SSF52833">
    <property type="entry name" value="Thioredoxin-like"/>
    <property type="match status" value="1"/>
</dbReference>
<dbReference type="Proteomes" id="UP001500840">
    <property type="component" value="Unassembled WGS sequence"/>
</dbReference>
<evidence type="ECO:0000313" key="3">
    <source>
        <dbReference type="Proteomes" id="UP001500840"/>
    </source>
</evidence>
<comment type="caution">
    <text evidence="2">The sequence shown here is derived from an EMBL/GenBank/DDBJ whole genome shotgun (WGS) entry which is preliminary data.</text>
</comment>
<dbReference type="InterPro" id="IPR000866">
    <property type="entry name" value="AhpC/TSA"/>
</dbReference>
<dbReference type="InterPro" id="IPR013766">
    <property type="entry name" value="Thioredoxin_domain"/>
</dbReference>
<dbReference type="CDD" id="cd02966">
    <property type="entry name" value="TlpA_like_family"/>
    <property type="match status" value="1"/>
</dbReference>
<dbReference type="InterPro" id="IPR050553">
    <property type="entry name" value="Thioredoxin_ResA/DsbE_sf"/>
</dbReference>
<gene>
    <name evidence="2" type="ORF">GCM10023156_13070</name>
</gene>
<evidence type="ECO:0000313" key="2">
    <source>
        <dbReference type="EMBL" id="GAA4449045.1"/>
    </source>
</evidence>
<dbReference type="InterPro" id="IPR036249">
    <property type="entry name" value="Thioredoxin-like_sf"/>
</dbReference>
<dbReference type="Gene3D" id="3.40.30.10">
    <property type="entry name" value="Glutaredoxin"/>
    <property type="match status" value="1"/>
</dbReference>